<keyword evidence="2" id="KW-0472">Membrane</keyword>
<name>A0AAP9Y7V3_9ACTO</name>
<evidence type="ECO:0000256" key="2">
    <source>
        <dbReference type="SAM" id="Phobius"/>
    </source>
</evidence>
<dbReference type="RefSeq" id="WP_074633352.1">
    <property type="nucleotide sequence ID" value="NZ_CP066065.1"/>
</dbReference>
<feature type="transmembrane region" description="Helical" evidence="2">
    <location>
        <begin position="65"/>
        <end position="84"/>
    </location>
</feature>
<keyword evidence="2" id="KW-1133">Transmembrane helix</keyword>
<dbReference type="EMBL" id="CP066065">
    <property type="protein sequence ID" value="QQC43490.1"/>
    <property type="molecule type" value="Genomic_DNA"/>
</dbReference>
<proteinExistence type="predicted"/>
<evidence type="ECO:0000313" key="4">
    <source>
        <dbReference type="Proteomes" id="UP000595220"/>
    </source>
</evidence>
<gene>
    <name evidence="3" type="ORF">I6H42_06765</name>
</gene>
<dbReference type="AlphaFoldDB" id="A0AAP9Y7V3"/>
<evidence type="ECO:0000313" key="3">
    <source>
        <dbReference type="EMBL" id="QQC43490.1"/>
    </source>
</evidence>
<dbReference type="InterPro" id="IPR009937">
    <property type="entry name" value="Phage_holin_3_6"/>
</dbReference>
<accession>A0AAP9Y7V3</accession>
<evidence type="ECO:0000256" key="1">
    <source>
        <dbReference type="SAM" id="MobiDB-lite"/>
    </source>
</evidence>
<reference evidence="3 4" key="1">
    <citation type="submission" date="2020-12" db="EMBL/GenBank/DDBJ databases">
        <title>FDA dAtabase for Regulatory Grade micrObial Sequences (FDA-ARGOS): Supporting development and validation of Infectious Disease Dx tests.</title>
        <authorList>
            <person name="Sproer C."/>
            <person name="Gronow S."/>
            <person name="Severitt S."/>
            <person name="Schroder I."/>
            <person name="Tallon L."/>
            <person name="Sadzewicz L."/>
            <person name="Zhao X."/>
            <person name="Boylan J."/>
            <person name="Ott S."/>
            <person name="Bowen H."/>
            <person name="Vavikolanu K."/>
            <person name="Mehta A."/>
            <person name="Aluvathingal J."/>
            <person name="Nadendla S."/>
            <person name="Lowell S."/>
            <person name="Myers T."/>
            <person name="Yan Y."/>
            <person name="Sichtig H."/>
        </authorList>
    </citation>
    <scope>NUCLEOTIDE SEQUENCE [LARGE SCALE GENOMIC DNA]</scope>
    <source>
        <strain evidence="3 4">FDAARGOS_985</strain>
    </source>
</reference>
<feature type="transmembrane region" description="Helical" evidence="2">
    <location>
        <begin position="96"/>
        <end position="119"/>
    </location>
</feature>
<keyword evidence="4" id="KW-1185">Reference proteome</keyword>
<protein>
    <submittedName>
        <fullName evidence="3">Phage holin family protein</fullName>
    </submittedName>
</protein>
<keyword evidence="2" id="KW-0812">Transmembrane</keyword>
<organism evidence="3 4">
    <name type="scientific">Schaalia meyeri</name>
    <dbReference type="NCBI Taxonomy" id="52773"/>
    <lineage>
        <taxon>Bacteria</taxon>
        <taxon>Bacillati</taxon>
        <taxon>Actinomycetota</taxon>
        <taxon>Actinomycetes</taxon>
        <taxon>Actinomycetales</taxon>
        <taxon>Actinomycetaceae</taxon>
        <taxon>Schaalia</taxon>
    </lineage>
</organism>
<feature type="region of interest" description="Disordered" evidence="1">
    <location>
        <begin position="1"/>
        <end position="22"/>
    </location>
</feature>
<dbReference type="Proteomes" id="UP000595220">
    <property type="component" value="Chromosome"/>
</dbReference>
<sequence>MTQPTPQPGKYSPPSDPARGDRGARPSIGTLFASVTSQLSGIVRDEIELNKTKLIAFLSRSGKGAFLLGAAAVFALFLLGWTLHTIEIALSLVLPAWASSLIIVGILLPIVPILALLGIRSLKSAQEYRPDPAASITATKKAIEKGLGK</sequence>
<dbReference type="Pfam" id="PF07332">
    <property type="entry name" value="Phage_holin_3_6"/>
    <property type="match status" value="1"/>
</dbReference>